<evidence type="ECO:0000313" key="2">
    <source>
        <dbReference type="Proteomes" id="UP001055879"/>
    </source>
</evidence>
<protein>
    <submittedName>
        <fullName evidence="1">Uncharacterized protein</fullName>
    </submittedName>
</protein>
<gene>
    <name evidence="1" type="ORF">L6452_20229</name>
</gene>
<accession>A0ACB9BA22</accession>
<reference evidence="2" key="1">
    <citation type="journal article" date="2022" name="Mol. Ecol. Resour.">
        <title>The genomes of chicory, endive, great burdock and yacon provide insights into Asteraceae palaeo-polyploidization history and plant inulin production.</title>
        <authorList>
            <person name="Fan W."/>
            <person name="Wang S."/>
            <person name="Wang H."/>
            <person name="Wang A."/>
            <person name="Jiang F."/>
            <person name="Liu H."/>
            <person name="Zhao H."/>
            <person name="Xu D."/>
            <person name="Zhang Y."/>
        </authorList>
    </citation>
    <scope>NUCLEOTIDE SEQUENCE [LARGE SCALE GENOMIC DNA]</scope>
    <source>
        <strain evidence="2">cv. Niubang</strain>
    </source>
</reference>
<comment type="caution">
    <text evidence="1">The sequence shown here is derived from an EMBL/GenBank/DDBJ whole genome shotgun (WGS) entry which is preliminary data.</text>
</comment>
<keyword evidence="2" id="KW-1185">Reference proteome</keyword>
<reference evidence="1 2" key="2">
    <citation type="journal article" date="2022" name="Mol. Ecol. Resour.">
        <title>The genomes of chicory, endive, great burdock and yacon provide insights into Asteraceae paleo-polyploidization history and plant inulin production.</title>
        <authorList>
            <person name="Fan W."/>
            <person name="Wang S."/>
            <person name="Wang H."/>
            <person name="Wang A."/>
            <person name="Jiang F."/>
            <person name="Liu H."/>
            <person name="Zhao H."/>
            <person name="Xu D."/>
            <person name="Zhang Y."/>
        </authorList>
    </citation>
    <scope>NUCLEOTIDE SEQUENCE [LARGE SCALE GENOMIC DNA]</scope>
    <source>
        <strain evidence="2">cv. Niubang</strain>
    </source>
</reference>
<organism evidence="1 2">
    <name type="scientific">Arctium lappa</name>
    <name type="common">Greater burdock</name>
    <name type="synonym">Lappa major</name>
    <dbReference type="NCBI Taxonomy" id="4217"/>
    <lineage>
        <taxon>Eukaryota</taxon>
        <taxon>Viridiplantae</taxon>
        <taxon>Streptophyta</taxon>
        <taxon>Embryophyta</taxon>
        <taxon>Tracheophyta</taxon>
        <taxon>Spermatophyta</taxon>
        <taxon>Magnoliopsida</taxon>
        <taxon>eudicotyledons</taxon>
        <taxon>Gunneridae</taxon>
        <taxon>Pentapetalae</taxon>
        <taxon>asterids</taxon>
        <taxon>campanulids</taxon>
        <taxon>Asterales</taxon>
        <taxon>Asteraceae</taxon>
        <taxon>Carduoideae</taxon>
        <taxon>Cardueae</taxon>
        <taxon>Arctiinae</taxon>
        <taxon>Arctium</taxon>
    </lineage>
</organism>
<proteinExistence type="predicted"/>
<name>A0ACB9BA22_ARCLA</name>
<sequence length="140" mass="16231">MLQGNRSIPASGGSGNGNITPMPMKFLLYVYFEYREEMSRFFRRKDTRNNIVKDLYNSLSYHGISVYEDNIAEFHQGKQTLLDAMERSRFVIIVISKNYLQPEGIIRITIFFINLLKSQHLSPNGHVMDRIRGYSSCKKG</sequence>
<dbReference type="EMBL" id="CM042052">
    <property type="protein sequence ID" value="KAI3719332.1"/>
    <property type="molecule type" value="Genomic_DNA"/>
</dbReference>
<dbReference type="Proteomes" id="UP001055879">
    <property type="component" value="Linkage Group LG06"/>
</dbReference>
<evidence type="ECO:0000313" key="1">
    <source>
        <dbReference type="EMBL" id="KAI3719332.1"/>
    </source>
</evidence>